<reference evidence="2" key="1">
    <citation type="journal article" date="2019" name="Int. J. Syst. Evol. Microbiol.">
        <title>The Global Catalogue of Microorganisms (GCM) 10K type strain sequencing project: providing services to taxonomists for standard genome sequencing and annotation.</title>
        <authorList>
            <consortium name="The Broad Institute Genomics Platform"/>
            <consortium name="The Broad Institute Genome Sequencing Center for Infectious Disease"/>
            <person name="Wu L."/>
            <person name="Ma J."/>
        </authorList>
    </citation>
    <scope>NUCLEOTIDE SEQUENCE [LARGE SCALE GENOMIC DNA]</scope>
    <source>
        <strain evidence="2">JCM 12125</strain>
    </source>
</reference>
<organism evidence="1 2">
    <name type="scientific">Brevundimonas staleyi</name>
    <dbReference type="NCBI Taxonomy" id="74326"/>
    <lineage>
        <taxon>Bacteria</taxon>
        <taxon>Pseudomonadati</taxon>
        <taxon>Pseudomonadota</taxon>
        <taxon>Alphaproteobacteria</taxon>
        <taxon>Caulobacterales</taxon>
        <taxon>Caulobacteraceae</taxon>
        <taxon>Brevundimonas</taxon>
    </lineage>
</organism>
<accession>A0ABW0FTA6</accession>
<proteinExistence type="predicted"/>
<evidence type="ECO:0000313" key="1">
    <source>
        <dbReference type="EMBL" id="MFC5343493.1"/>
    </source>
</evidence>
<name>A0ABW0FTA6_9CAUL</name>
<dbReference type="InterPro" id="IPR009097">
    <property type="entry name" value="Cyclic_Pdiesterase"/>
</dbReference>
<gene>
    <name evidence="1" type="ORF">ACFPIE_06160</name>
</gene>
<keyword evidence="1" id="KW-0436">Ligase</keyword>
<evidence type="ECO:0000313" key="2">
    <source>
        <dbReference type="Proteomes" id="UP001596152"/>
    </source>
</evidence>
<dbReference type="EMBL" id="JBHSLF010000014">
    <property type="protein sequence ID" value="MFC5343493.1"/>
    <property type="molecule type" value="Genomic_DNA"/>
</dbReference>
<dbReference type="GO" id="GO:0016874">
    <property type="term" value="F:ligase activity"/>
    <property type="evidence" value="ECO:0007669"/>
    <property type="project" value="UniProtKB-KW"/>
</dbReference>
<protein>
    <submittedName>
        <fullName evidence="1">2'-5' RNA ligase family protein</fullName>
    </submittedName>
</protein>
<comment type="caution">
    <text evidence="1">The sequence shown here is derived from an EMBL/GenBank/DDBJ whole genome shotgun (WGS) entry which is preliminary data.</text>
</comment>
<dbReference type="Gene3D" id="3.90.1140.10">
    <property type="entry name" value="Cyclic phosphodiesterase"/>
    <property type="match status" value="1"/>
</dbReference>
<dbReference type="SUPFAM" id="SSF55144">
    <property type="entry name" value="LigT-like"/>
    <property type="match status" value="1"/>
</dbReference>
<dbReference type="RefSeq" id="WP_374039280.1">
    <property type="nucleotide sequence ID" value="NZ_CP169082.1"/>
</dbReference>
<keyword evidence="2" id="KW-1185">Reference proteome</keyword>
<dbReference type="Proteomes" id="UP001596152">
    <property type="component" value="Unassembled WGS sequence"/>
</dbReference>
<sequence>MLHLTLCKIGHYGWEGSVIQTALEIGDRVAGQTSTVSLTKLMHFRNSDAVVLAADVTPRPLFDLREALALELRRQFFKPGSGFKPHATFVYEKRFEVPEALLPRPILVPVEAFELISSPPRETRHKTLRVWPLGQNA</sequence>